<comment type="caution">
    <text evidence="13">The sequence shown here is derived from an EMBL/GenBank/DDBJ whole genome shotgun (WGS) entry which is preliminary data.</text>
</comment>
<dbReference type="InterPro" id="IPR041698">
    <property type="entry name" value="Methyltransf_25"/>
</dbReference>
<dbReference type="GO" id="GO:0032259">
    <property type="term" value="P:methylation"/>
    <property type="evidence" value="ECO:0007669"/>
    <property type="project" value="UniProtKB-KW"/>
</dbReference>
<keyword evidence="14" id="KW-1185">Reference proteome</keyword>
<keyword evidence="3 9" id="KW-0949">S-adenosyl-L-methionine</keyword>
<dbReference type="Pfam" id="PF04500">
    <property type="entry name" value="FLYWCH"/>
    <property type="match status" value="1"/>
</dbReference>
<dbReference type="Gene3D" id="2.20.25.240">
    <property type="match status" value="1"/>
</dbReference>
<evidence type="ECO:0000256" key="9">
    <source>
        <dbReference type="PROSITE-ProRule" id="PRU01015"/>
    </source>
</evidence>
<dbReference type="Proteomes" id="UP001497497">
    <property type="component" value="Unassembled WGS sequence"/>
</dbReference>
<dbReference type="InterPro" id="IPR055135">
    <property type="entry name" value="PRMT_dom"/>
</dbReference>
<keyword evidence="2 9" id="KW-0808">Transferase</keyword>
<dbReference type="InterPro" id="IPR029063">
    <property type="entry name" value="SAM-dependent_MTases_sf"/>
</dbReference>
<dbReference type="EMBL" id="CAXITT010000275">
    <property type="protein sequence ID" value="CAL1537789.1"/>
    <property type="molecule type" value="Genomic_DNA"/>
</dbReference>
<dbReference type="PROSITE" id="PS51678">
    <property type="entry name" value="SAM_MT_PRMT"/>
    <property type="match status" value="1"/>
</dbReference>
<dbReference type="SUPFAM" id="SSF53335">
    <property type="entry name" value="S-adenosyl-L-methionine-dependent methyltransferases"/>
    <property type="match status" value="1"/>
</dbReference>
<evidence type="ECO:0000256" key="1">
    <source>
        <dbReference type="ARBA" id="ARBA00022603"/>
    </source>
</evidence>
<dbReference type="GO" id="GO:0008270">
    <property type="term" value="F:zinc ion binding"/>
    <property type="evidence" value="ECO:0007669"/>
    <property type="project" value="UniProtKB-KW"/>
</dbReference>
<dbReference type="InterPro" id="IPR007588">
    <property type="entry name" value="Znf_FLYWCH"/>
</dbReference>
<dbReference type="GO" id="GO:0042054">
    <property type="term" value="F:histone methyltransferase activity"/>
    <property type="evidence" value="ECO:0007669"/>
    <property type="project" value="TreeGrafter"/>
</dbReference>
<dbReference type="Gene3D" id="3.40.50.150">
    <property type="entry name" value="Vaccinia Virus protein VP39"/>
    <property type="match status" value="1"/>
</dbReference>
<evidence type="ECO:0000259" key="10">
    <source>
        <dbReference type="Pfam" id="PF04500"/>
    </source>
</evidence>
<accession>A0AAV2HZR3</accession>
<protein>
    <recommendedName>
        <fullName evidence="7">Protein arginine N-methyltransferase 6</fullName>
    </recommendedName>
    <alternativeName>
        <fullName evidence="8">Histone-arginine N-methyltransferase PRMT6</fullName>
    </alternativeName>
</protein>
<feature type="domain" description="FLYWCH-type" evidence="10">
    <location>
        <begin position="54"/>
        <end position="110"/>
    </location>
</feature>
<dbReference type="PANTHER" id="PTHR11006">
    <property type="entry name" value="PROTEIN ARGININE N-METHYLTRANSFERASE"/>
    <property type="match status" value="1"/>
</dbReference>
<proteinExistence type="predicted"/>
<evidence type="ECO:0000256" key="8">
    <source>
        <dbReference type="ARBA" id="ARBA00042685"/>
    </source>
</evidence>
<dbReference type="PANTHER" id="PTHR11006:SF73">
    <property type="entry name" value="PROTEIN ARGININE N-METHYLTRANSFERASE 6"/>
    <property type="match status" value="1"/>
</dbReference>
<dbReference type="Gene3D" id="2.70.160.11">
    <property type="entry name" value="Hnrnp arginine n-methyltransferase1"/>
    <property type="match status" value="1"/>
</dbReference>
<evidence type="ECO:0000313" key="14">
    <source>
        <dbReference type="Proteomes" id="UP001497497"/>
    </source>
</evidence>
<evidence type="ECO:0000259" key="12">
    <source>
        <dbReference type="Pfam" id="PF22528"/>
    </source>
</evidence>
<dbReference type="AlphaFoldDB" id="A0AAV2HZR3"/>
<evidence type="ECO:0000256" key="6">
    <source>
        <dbReference type="ARBA" id="ARBA00022833"/>
    </source>
</evidence>
<reference evidence="13 14" key="1">
    <citation type="submission" date="2024-04" db="EMBL/GenBank/DDBJ databases">
        <authorList>
            <consortium name="Genoscope - CEA"/>
            <person name="William W."/>
        </authorList>
    </citation>
    <scope>NUCLEOTIDE SEQUENCE [LARGE SCALE GENOMIC DNA]</scope>
</reference>
<evidence type="ECO:0000256" key="4">
    <source>
        <dbReference type="ARBA" id="ARBA00022723"/>
    </source>
</evidence>
<dbReference type="GO" id="GO:0016274">
    <property type="term" value="F:protein-arginine N-methyltransferase activity"/>
    <property type="evidence" value="ECO:0007669"/>
    <property type="project" value="InterPro"/>
</dbReference>
<organism evidence="13 14">
    <name type="scientific">Lymnaea stagnalis</name>
    <name type="common">Great pond snail</name>
    <name type="synonym">Helix stagnalis</name>
    <dbReference type="NCBI Taxonomy" id="6523"/>
    <lineage>
        <taxon>Eukaryota</taxon>
        <taxon>Metazoa</taxon>
        <taxon>Spiralia</taxon>
        <taxon>Lophotrochozoa</taxon>
        <taxon>Mollusca</taxon>
        <taxon>Gastropoda</taxon>
        <taxon>Heterobranchia</taxon>
        <taxon>Euthyneura</taxon>
        <taxon>Panpulmonata</taxon>
        <taxon>Hygrophila</taxon>
        <taxon>Lymnaeoidea</taxon>
        <taxon>Lymnaeidae</taxon>
        <taxon>Lymnaea</taxon>
    </lineage>
</organism>
<dbReference type="Pfam" id="PF13649">
    <property type="entry name" value="Methyltransf_25"/>
    <property type="match status" value="1"/>
</dbReference>
<dbReference type="Pfam" id="PF22528">
    <property type="entry name" value="PRMT_C"/>
    <property type="match status" value="1"/>
</dbReference>
<feature type="domain" description="Methyltransferase" evidence="11">
    <location>
        <begin position="346"/>
        <end position="442"/>
    </location>
</feature>
<gene>
    <name evidence="13" type="ORF">GSLYS_00011691001</name>
</gene>
<keyword evidence="1 9" id="KW-0489">Methyltransferase</keyword>
<name>A0AAV2HZR3_LYMST</name>
<evidence type="ECO:0000256" key="7">
    <source>
        <dbReference type="ARBA" id="ARBA00040406"/>
    </source>
</evidence>
<keyword evidence="5" id="KW-0863">Zinc-finger</keyword>
<evidence type="ECO:0000256" key="5">
    <source>
        <dbReference type="ARBA" id="ARBA00022771"/>
    </source>
</evidence>
<dbReference type="InterPro" id="IPR025799">
    <property type="entry name" value="Arg_MeTrfase"/>
</dbReference>
<evidence type="ECO:0000259" key="11">
    <source>
        <dbReference type="Pfam" id="PF13649"/>
    </source>
</evidence>
<keyword evidence="4" id="KW-0479">Metal-binding</keyword>
<evidence type="ECO:0000256" key="3">
    <source>
        <dbReference type="ARBA" id="ARBA00022691"/>
    </source>
</evidence>
<keyword evidence="6" id="KW-0862">Zinc</keyword>
<evidence type="ECO:0000313" key="13">
    <source>
        <dbReference type="EMBL" id="CAL1537789.1"/>
    </source>
</evidence>
<sequence length="626" mass="70837">MSMEQIKSDCELKDGGSCSISDHAVSESSQVDPFKESFFVRGQSNGKVFRMALSNKGKRSLVRDGYMYRLDHSGKNKLSWRCSARKCPAHLKTDHSIETIVEDNEKTHTHEPDAEKIERRLLRVVCKRKAAQDSTTSSQDIIANELPRLGVNLSSKSTRYLQLAMYRERRKLYPKSLGGEEFIKRPKLAKNFAAKPSGSSSSIPQTLVSVPPINYYSQPLTSVDPNFDLLSEDSETPRYHQLLQHQPYNGDELQPHPLPHLIQLNPLPPKKEPQVNNAFPQTLHAVPFIVGTSNTSVQHLSSHDLQPKICYADIRIHEEMLNDKVRTMAYRRALQENRIRLKGSTVLDVGAGTGILSHFAVQAGAAKVFAVEASSMASFAQQIVMENGRSSSITVLHSKIETAEIPEKVDVIVSEWMGYNLLYESMLSSVIVARDRFLKPGGEMFPCSASLFLAPISDDSFQERVQSWRSFKDLYDVSMESLVSLTQDALTVRVDSKQLDVESVLANAFQLCRFDLKTMTWQEAQQVKAEFNFKCYGQNLMHGFATWFTVSFPGSVTLDTSPYALPTHWGQTVMYLKTPIAVKQDSEIKGVYYMHPSKENHRFWDIELEFQFNQGQTYSQHWQCAD</sequence>
<evidence type="ECO:0000256" key="2">
    <source>
        <dbReference type="ARBA" id="ARBA00022679"/>
    </source>
</evidence>
<dbReference type="CDD" id="cd02440">
    <property type="entry name" value="AdoMet_MTases"/>
    <property type="match status" value="1"/>
</dbReference>
<feature type="domain" description="Protein arginine N-methyltransferase" evidence="12">
    <location>
        <begin position="448"/>
        <end position="613"/>
    </location>
</feature>
<dbReference type="FunFam" id="3.40.50.150:FF:000016">
    <property type="entry name" value="Protein arginine N-methyltransferase 6"/>
    <property type="match status" value="1"/>
</dbReference>